<dbReference type="EMBL" id="CP060587">
    <property type="protein sequence ID" value="QNL93166.1"/>
    <property type="molecule type" value="Genomic_DNA"/>
</dbReference>
<dbReference type="RefSeq" id="WP_154594898.1">
    <property type="nucleotide sequence ID" value="NZ_CP060587.1"/>
</dbReference>
<evidence type="ECO:0000259" key="1">
    <source>
        <dbReference type="Pfam" id="PF00561"/>
    </source>
</evidence>
<dbReference type="SUPFAM" id="SSF53474">
    <property type="entry name" value="alpha/beta-Hydrolases"/>
    <property type="match status" value="1"/>
</dbReference>
<keyword evidence="2" id="KW-0378">Hydrolase</keyword>
<dbReference type="PANTHER" id="PTHR43194:SF2">
    <property type="entry name" value="PEROXISOMAL MEMBRANE PROTEIN LPX1"/>
    <property type="match status" value="1"/>
</dbReference>
<evidence type="ECO:0000313" key="3">
    <source>
        <dbReference type="Proteomes" id="UP000515871"/>
    </source>
</evidence>
<name>A0ABX6SP55_9ACTN</name>
<protein>
    <submittedName>
        <fullName evidence="2">Alpha/beta fold hydrolase</fullName>
    </submittedName>
</protein>
<dbReference type="GO" id="GO:0016787">
    <property type="term" value="F:hydrolase activity"/>
    <property type="evidence" value="ECO:0007669"/>
    <property type="project" value="UniProtKB-KW"/>
</dbReference>
<dbReference type="InterPro" id="IPR050228">
    <property type="entry name" value="Carboxylesterase_BioH"/>
</dbReference>
<dbReference type="InterPro" id="IPR000073">
    <property type="entry name" value="AB_hydrolase_1"/>
</dbReference>
<keyword evidence="3" id="KW-1185">Reference proteome</keyword>
<dbReference type="Proteomes" id="UP000515871">
    <property type="component" value="Chromosome"/>
</dbReference>
<dbReference type="InterPro" id="IPR029058">
    <property type="entry name" value="AB_hydrolase_fold"/>
</dbReference>
<evidence type="ECO:0000313" key="2">
    <source>
        <dbReference type="EMBL" id="QNL93166.1"/>
    </source>
</evidence>
<organism evidence="2 3">
    <name type="scientific">Aeromicrobium senzhongii</name>
    <dbReference type="NCBI Taxonomy" id="2663859"/>
    <lineage>
        <taxon>Bacteria</taxon>
        <taxon>Bacillati</taxon>
        <taxon>Actinomycetota</taxon>
        <taxon>Actinomycetes</taxon>
        <taxon>Propionibacteriales</taxon>
        <taxon>Nocardioidaceae</taxon>
        <taxon>Aeromicrobium</taxon>
    </lineage>
</organism>
<reference evidence="2 3" key="1">
    <citation type="submission" date="2020-08" db="EMBL/GenBank/DDBJ databases">
        <title>Novel species in genus Aeromicrobium.</title>
        <authorList>
            <person name="Zhang G."/>
        </authorList>
    </citation>
    <scope>NUCLEOTIDE SEQUENCE [LARGE SCALE GENOMIC DNA]</scope>
    <source>
        <strain evidence="3">zg-629</strain>
    </source>
</reference>
<dbReference type="Pfam" id="PF00561">
    <property type="entry name" value="Abhydrolase_1"/>
    <property type="match status" value="1"/>
</dbReference>
<accession>A0ABX6SP55</accession>
<dbReference type="PANTHER" id="PTHR43194">
    <property type="entry name" value="HYDROLASE ALPHA/BETA FOLD FAMILY"/>
    <property type="match status" value="1"/>
</dbReference>
<sequence length="262" mass="28312">MERATNAQDGTRIAFDVVGTGEPMLLVHGTGMSSAMWRDEGYVEPLATRHRLILVDLRGHGDSDKPHHEAAYTMDRLCADLVAVLDAVEAERAHLLGYSAGARIGFNLAARDQDRLISLLLGGGTARSQHDEFDEVFFPGSIDVLDTGDTAEFLRRLAEAKGPAVETAAREFLDADPQAMAAWFRASRDAPGLTDEQLAGIVVPTLLFAGSQDAARLRDSRAAQQVMPHARLVEIAGRDHITTLAATHDVVSSVEGFLDELD</sequence>
<gene>
    <name evidence="2" type="ORF">H9L21_08415</name>
</gene>
<dbReference type="Gene3D" id="3.40.50.1820">
    <property type="entry name" value="alpha/beta hydrolase"/>
    <property type="match status" value="1"/>
</dbReference>
<proteinExistence type="predicted"/>
<feature type="domain" description="AB hydrolase-1" evidence="1">
    <location>
        <begin position="23"/>
        <end position="124"/>
    </location>
</feature>